<dbReference type="Proteomes" id="UP001283361">
    <property type="component" value="Unassembled WGS sequence"/>
</dbReference>
<proteinExistence type="predicted"/>
<dbReference type="EMBL" id="JAWDGP010007058">
    <property type="protein sequence ID" value="KAK3730762.1"/>
    <property type="molecule type" value="Genomic_DNA"/>
</dbReference>
<accession>A0AAE1CRI0</accession>
<reference evidence="1" key="1">
    <citation type="journal article" date="2023" name="G3 (Bethesda)">
        <title>A reference genome for the long-term kleptoplast-retaining sea slug Elysia crispata morphotype clarki.</title>
        <authorList>
            <person name="Eastman K.E."/>
            <person name="Pendleton A.L."/>
            <person name="Shaikh M.A."/>
            <person name="Suttiyut T."/>
            <person name="Ogas R."/>
            <person name="Tomko P."/>
            <person name="Gavelis G."/>
            <person name="Widhalm J.R."/>
            <person name="Wisecaver J.H."/>
        </authorList>
    </citation>
    <scope>NUCLEOTIDE SEQUENCE</scope>
    <source>
        <strain evidence="1">ECLA1</strain>
    </source>
</reference>
<dbReference type="AlphaFoldDB" id="A0AAE1CRI0"/>
<protein>
    <submittedName>
        <fullName evidence="1">Uncharacterized protein</fullName>
    </submittedName>
</protein>
<name>A0AAE1CRI0_9GAST</name>
<keyword evidence="2" id="KW-1185">Reference proteome</keyword>
<organism evidence="1 2">
    <name type="scientific">Elysia crispata</name>
    <name type="common">lettuce slug</name>
    <dbReference type="NCBI Taxonomy" id="231223"/>
    <lineage>
        <taxon>Eukaryota</taxon>
        <taxon>Metazoa</taxon>
        <taxon>Spiralia</taxon>
        <taxon>Lophotrochozoa</taxon>
        <taxon>Mollusca</taxon>
        <taxon>Gastropoda</taxon>
        <taxon>Heterobranchia</taxon>
        <taxon>Euthyneura</taxon>
        <taxon>Panpulmonata</taxon>
        <taxon>Sacoglossa</taxon>
        <taxon>Placobranchoidea</taxon>
        <taxon>Plakobranchidae</taxon>
        <taxon>Elysia</taxon>
    </lineage>
</organism>
<sequence>MTEVGMIIDILQHPQRDGQMTTPVRRSARIHHRTHDLYERGELVTWLYTSTLIAKERQRIKQTISRCTSERSQP</sequence>
<evidence type="ECO:0000313" key="2">
    <source>
        <dbReference type="Proteomes" id="UP001283361"/>
    </source>
</evidence>
<evidence type="ECO:0000313" key="1">
    <source>
        <dbReference type="EMBL" id="KAK3730762.1"/>
    </source>
</evidence>
<comment type="caution">
    <text evidence="1">The sequence shown here is derived from an EMBL/GenBank/DDBJ whole genome shotgun (WGS) entry which is preliminary data.</text>
</comment>
<gene>
    <name evidence="1" type="ORF">RRG08_015679</name>
</gene>